<keyword evidence="4" id="KW-1185">Reference proteome</keyword>
<evidence type="ECO:0000259" key="2">
    <source>
        <dbReference type="Pfam" id="PF09822"/>
    </source>
</evidence>
<dbReference type="AlphaFoldDB" id="A0A4Q7N3B3"/>
<comment type="caution">
    <text evidence="3">The sequence shown here is derived from an EMBL/GenBank/DDBJ whole genome shotgun (WGS) entry which is preliminary data.</text>
</comment>
<gene>
    <name evidence="3" type="ORF">EV199_0699</name>
</gene>
<dbReference type="GO" id="GO:0005886">
    <property type="term" value="C:plasma membrane"/>
    <property type="evidence" value="ECO:0007669"/>
    <property type="project" value="UniProtKB-SubCell"/>
</dbReference>
<dbReference type="OrthoDB" id="609779at2"/>
<dbReference type="InterPro" id="IPR019196">
    <property type="entry name" value="ABC_transp_unknown"/>
</dbReference>
<dbReference type="Pfam" id="PF12679">
    <property type="entry name" value="ABC2_membrane_2"/>
    <property type="match status" value="1"/>
</dbReference>
<proteinExistence type="predicted"/>
<evidence type="ECO:0000256" key="1">
    <source>
        <dbReference type="SAM" id="Phobius"/>
    </source>
</evidence>
<feature type="transmembrane region" description="Helical" evidence="1">
    <location>
        <begin position="738"/>
        <end position="762"/>
    </location>
</feature>
<dbReference type="RefSeq" id="WP_130539276.1">
    <property type="nucleotide sequence ID" value="NZ_CP042431.1"/>
</dbReference>
<feature type="transmembrane region" description="Helical" evidence="1">
    <location>
        <begin position="146"/>
        <end position="170"/>
    </location>
</feature>
<evidence type="ECO:0000313" key="4">
    <source>
        <dbReference type="Proteomes" id="UP000293874"/>
    </source>
</evidence>
<feature type="transmembrane region" description="Helical" evidence="1">
    <location>
        <begin position="20"/>
        <end position="40"/>
    </location>
</feature>
<reference evidence="3 4" key="1">
    <citation type="submission" date="2019-02" db="EMBL/GenBank/DDBJ databases">
        <title>Genomic Encyclopedia of Type Strains, Phase IV (KMG-IV): sequencing the most valuable type-strain genomes for metagenomic binning, comparative biology and taxonomic classification.</title>
        <authorList>
            <person name="Goeker M."/>
        </authorList>
    </citation>
    <scope>NUCLEOTIDE SEQUENCE [LARGE SCALE GENOMIC DNA]</scope>
    <source>
        <strain evidence="3 4">DSM 18116</strain>
    </source>
</reference>
<feature type="transmembrane region" description="Helical" evidence="1">
    <location>
        <begin position="176"/>
        <end position="195"/>
    </location>
</feature>
<sequence length="767" mass="86748">MKTTCYLARTEIQKLFYSPVPWLVLVIYCFQSSLIFTGIWSQLLKNLSLGYDTSAITLRNFSDEMRGGAFQKISNYLYLYIPLITMGIMSRDISSGSIKQLYSSPITNWQIIMGKYLALLVFCLAITAVTGIFCLYAFYSIENVEVGLVLTGLLGMFLLMCAYCAIGLFMSSLTSYSVVAAMLTLGILFILNNVGTVGLDYAIVRDITYWLSLGAKSTYFIFGLISSKNLLYFLLVSGMFLGFTYIKLSSARQSATKMGNFLKYLAVFLGASLTGVISSLPSMQFYLDTTRSKINTLSKASQEVLSSLDEQLTVYTYSNMLDKGSNAHLALPKYVNYDFDRFANYVRFKPDTKIEYEYYYHKTDNEHLEKQYPFLTDEERLEKLKEINDWNFKIIPFASLQHKADLSSENYRFVRMLETRSGKRSFLRVFDDNWVLPFESEITAAIKGLVTTLPTIGFVSGHGERDSRNEFDRGYNRIAEEKAFRYSFINQGFYFADVSLGNAVPDSISILIIAEPRSPLSDTDRKHLDEYIARGGNLLICGEPDQVEWLNPLTGSLGVEFLKGTLVKPGDKSDPTLSILRPTAASKQFSFHMEEMLKSKNDVLVFPAAGALKVSRDHGFSVIPLVTSDSTEGWLELQTTNFVDDAPSFDPATEIKQPYETVVALSRKVNNKEQRIIIAGDADWISNGEILKQRPKIRTANYYLIKAVFYWLSEGKAPIDTRRAPPTDNSLTITKAGWAWHSFLLKWVLPLAIVAFTAVFLLRRKRK</sequence>
<keyword evidence="1" id="KW-0472">Membrane</keyword>
<dbReference type="GO" id="GO:0140359">
    <property type="term" value="F:ABC-type transporter activity"/>
    <property type="evidence" value="ECO:0007669"/>
    <property type="project" value="InterPro"/>
</dbReference>
<feature type="transmembrane region" description="Helical" evidence="1">
    <location>
        <begin position="261"/>
        <end position="287"/>
    </location>
</feature>
<feature type="domain" description="ABC-type uncharacterised transport system" evidence="2">
    <location>
        <begin position="454"/>
        <end position="689"/>
    </location>
</feature>
<keyword evidence="1" id="KW-0812">Transmembrane</keyword>
<keyword evidence="1" id="KW-1133">Transmembrane helix</keyword>
<accession>A0A4Q7N3B3</accession>
<feature type="transmembrane region" description="Helical" evidence="1">
    <location>
        <begin position="76"/>
        <end position="96"/>
    </location>
</feature>
<name>A0A4Q7N3B3_9BACT</name>
<dbReference type="Proteomes" id="UP000293874">
    <property type="component" value="Unassembled WGS sequence"/>
</dbReference>
<evidence type="ECO:0000313" key="3">
    <source>
        <dbReference type="EMBL" id="RZS74848.1"/>
    </source>
</evidence>
<organism evidence="3 4">
    <name type="scientific">Pseudobacter ginsenosidimutans</name>
    <dbReference type="NCBI Taxonomy" id="661488"/>
    <lineage>
        <taxon>Bacteria</taxon>
        <taxon>Pseudomonadati</taxon>
        <taxon>Bacteroidota</taxon>
        <taxon>Chitinophagia</taxon>
        <taxon>Chitinophagales</taxon>
        <taxon>Chitinophagaceae</taxon>
        <taxon>Pseudobacter</taxon>
    </lineage>
</organism>
<dbReference type="Pfam" id="PF09822">
    <property type="entry name" value="ABC_transp_aux"/>
    <property type="match status" value="1"/>
</dbReference>
<dbReference type="EMBL" id="SGXA01000001">
    <property type="protein sequence ID" value="RZS74848.1"/>
    <property type="molecule type" value="Genomic_DNA"/>
</dbReference>
<dbReference type="PANTHER" id="PTHR37305">
    <property type="entry name" value="INTEGRAL MEMBRANE PROTEIN-RELATED"/>
    <property type="match status" value="1"/>
</dbReference>
<protein>
    <submittedName>
        <fullName evidence="3">ABC-2 type transport system permease protein</fullName>
    </submittedName>
</protein>
<feature type="transmembrane region" description="Helical" evidence="1">
    <location>
        <begin position="116"/>
        <end position="139"/>
    </location>
</feature>
<dbReference type="PANTHER" id="PTHR37305:SF1">
    <property type="entry name" value="MEMBRANE PROTEIN"/>
    <property type="match status" value="1"/>
</dbReference>